<dbReference type="GO" id="GO:0000139">
    <property type="term" value="C:Golgi membrane"/>
    <property type="evidence" value="ECO:0007669"/>
    <property type="project" value="UniProtKB-SubCell"/>
</dbReference>
<evidence type="ECO:0000256" key="9">
    <source>
        <dbReference type="ARBA" id="ARBA00023136"/>
    </source>
</evidence>
<dbReference type="GO" id="GO:0000022">
    <property type="term" value="P:mitotic spindle elongation"/>
    <property type="evidence" value="ECO:0007669"/>
    <property type="project" value="TreeGrafter"/>
</dbReference>
<evidence type="ECO:0000256" key="3">
    <source>
        <dbReference type="ARBA" id="ARBA00008640"/>
    </source>
</evidence>
<gene>
    <name evidence="14" type="ORF">UBRO2_02589</name>
    <name evidence="13" type="ORF">UBRO_01757</name>
</gene>
<feature type="transmembrane region" description="Helical" evidence="11">
    <location>
        <begin position="54"/>
        <end position="73"/>
    </location>
</feature>
<accession>A0A1K0GZW3</accession>
<dbReference type="AlphaFoldDB" id="A0A1K0GZW3"/>
<protein>
    <recommendedName>
        <fullName evidence="4">Golgi apparatus membrane protein TVP38</fullName>
    </recommendedName>
    <alternativeName>
        <fullName evidence="5">Golgi apparatus membrane protein tvp38</fullName>
    </alternativeName>
</protein>
<comment type="subcellular location">
    <subcellularLocation>
        <location evidence="2">Golgi apparatus membrane</location>
        <topology evidence="2">Multi-pass membrane protein</topology>
    </subcellularLocation>
</comment>
<keyword evidence="6 11" id="KW-0812">Transmembrane</keyword>
<evidence type="ECO:0000256" key="1">
    <source>
        <dbReference type="ARBA" id="ARBA00002978"/>
    </source>
</evidence>
<dbReference type="InterPro" id="IPR032816">
    <property type="entry name" value="VTT_dom"/>
</dbReference>
<evidence type="ECO:0000256" key="4">
    <source>
        <dbReference type="ARBA" id="ARBA00013533"/>
    </source>
</evidence>
<sequence>MPGSTPHRSRYTPLRRNATSTDTSSRIRSAYLYGRSYFDRTWQAFLALPPEQRYIIYLAVAIKTLILGVVVYIGPEAMFDAAAKLSIWFGSQPFGAALIIALVIIVSFPPFIGYGTSITLCGLGWGVHADATSEHAELNGNLLQAWLLASTACLLGATVSFAVLRFLIVHHSKRVSWISNTLNDPKYVALSTAVRHRGLSMAIIIRFCPFPFAYSNLFFASLVDAVSFKHFFVATALITPKLFLHVWLGTRMFQLMDRDQRAQLDGWAKTLNVIYILVGSAIGVATGWLVWSETTKVLQVIEREQQQSSSQDRQASSSSSRADLTEQSNTAESSYRDAPTLSSKSADNAASPFILDFDEDADQVENQVGHSSNRDGRREDPKQSLLPR</sequence>
<evidence type="ECO:0000259" key="12">
    <source>
        <dbReference type="Pfam" id="PF09335"/>
    </source>
</evidence>
<feature type="domain" description="VTT" evidence="12">
    <location>
        <begin position="141"/>
        <end position="250"/>
    </location>
</feature>
<evidence type="ECO:0000313" key="13">
    <source>
        <dbReference type="EMBL" id="SAM77325.1"/>
    </source>
</evidence>
<keyword evidence="16" id="KW-1185">Reference proteome</keyword>
<dbReference type="GO" id="GO:0016192">
    <property type="term" value="P:vesicle-mediated transport"/>
    <property type="evidence" value="ECO:0007669"/>
    <property type="project" value="TreeGrafter"/>
</dbReference>
<feature type="transmembrane region" description="Helical" evidence="11">
    <location>
        <begin position="271"/>
        <end position="291"/>
    </location>
</feature>
<dbReference type="OrthoDB" id="166803at2759"/>
<dbReference type="Proteomes" id="UP000658997">
    <property type="component" value="Unassembled WGS sequence"/>
</dbReference>
<reference evidence="13" key="2">
    <citation type="submission" date="2016-04" db="EMBL/GenBank/DDBJ databases">
        <authorList>
            <person name="Evans L.H."/>
            <person name="Alamgir A."/>
            <person name="Owens N."/>
            <person name="Weber N.D."/>
            <person name="Virtaneva K."/>
            <person name="Barbian K."/>
            <person name="Babar A."/>
            <person name="Rosenke K."/>
        </authorList>
    </citation>
    <scope>NUCLEOTIDE SEQUENCE</scope>
    <source>
        <strain evidence="13">UB2112</strain>
    </source>
</reference>
<organism evidence="13 15">
    <name type="scientific">Ustilago bromivora</name>
    <dbReference type="NCBI Taxonomy" id="307758"/>
    <lineage>
        <taxon>Eukaryota</taxon>
        <taxon>Fungi</taxon>
        <taxon>Dikarya</taxon>
        <taxon>Basidiomycota</taxon>
        <taxon>Ustilaginomycotina</taxon>
        <taxon>Ustilaginomycetes</taxon>
        <taxon>Ustilaginales</taxon>
        <taxon>Ustilaginaceae</taxon>
        <taxon>Ustilago</taxon>
    </lineage>
</organism>
<dbReference type="PANTHER" id="PTHR47549">
    <property type="entry name" value="GOLGI APPARATUS MEMBRANE PROTEIN TVP38-RELATED"/>
    <property type="match status" value="1"/>
</dbReference>
<feature type="transmembrane region" description="Helical" evidence="11">
    <location>
        <begin position="199"/>
        <end position="219"/>
    </location>
</feature>
<reference evidence="15" key="1">
    <citation type="submission" date="2016-04" db="EMBL/GenBank/DDBJ databases">
        <authorList>
            <person name="Guldener U."/>
            <person name="Guldener U."/>
        </authorList>
    </citation>
    <scope>NUCLEOTIDE SEQUENCE [LARGE SCALE GENOMIC DNA]</scope>
    <source>
        <strain evidence="15">UB2112</strain>
    </source>
</reference>
<evidence type="ECO:0000256" key="7">
    <source>
        <dbReference type="ARBA" id="ARBA00022989"/>
    </source>
</evidence>
<dbReference type="InterPro" id="IPR051076">
    <property type="entry name" value="Golgi_membrane_TVP38/TMEM64"/>
</dbReference>
<evidence type="ECO:0000256" key="2">
    <source>
        <dbReference type="ARBA" id="ARBA00004653"/>
    </source>
</evidence>
<dbReference type="EMBL" id="LT558119">
    <property type="protein sequence ID" value="SAM77325.1"/>
    <property type="molecule type" value="Genomic_DNA"/>
</dbReference>
<reference evidence="14" key="3">
    <citation type="submission" date="2018-08" db="EMBL/GenBank/DDBJ databases">
        <authorList>
            <person name="Guldener U."/>
        </authorList>
    </citation>
    <scope>NUCLEOTIDE SEQUENCE</scope>
    <source>
        <strain evidence="14">UB2</strain>
    </source>
</reference>
<evidence type="ECO:0000256" key="8">
    <source>
        <dbReference type="ARBA" id="ARBA00023034"/>
    </source>
</evidence>
<keyword evidence="7 11" id="KW-1133">Transmembrane helix</keyword>
<evidence type="ECO:0000313" key="15">
    <source>
        <dbReference type="Proteomes" id="UP000179920"/>
    </source>
</evidence>
<feature type="transmembrane region" description="Helical" evidence="11">
    <location>
        <begin position="231"/>
        <end position="250"/>
    </location>
</feature>
<evidence type="ECO:0000256" key="6">
    <source>
        <dbReference type="ARBA" id="ARBA00022692"/>
    </source>
</evidence>
<feature type="transmembrane region" description="Helical" evidence="11">
    <location>
        <begin position="94"/>
        <end position="125"/>
    </location>
</feature>
<evidence type="ECO:0000256" key="5">
    <source>
        <dbReference type="ARBA" id="ARBA00020673"/>
    </source>
</evidence>
<dbReference type="Pfam" id="PF09335">
    <property type="entry name" value="VTT_dom"/>
    <property type="match status" value="1"/>
</dbReference>
<dbReference type="Proteomes" id="UP000179920">
    <property type="component" value="Chromosome III"/>
</dbReference>
<feature type="transmembrane region" description="Helical" evidence="11">
    <location>
        <begin position="145"/>
        <end position="168"/>
    </location>
</feature>
<name>A0A1K0GZW3_9BASI</name>
<keyword evidence="9 11" id="KW-0472">Membrane</keyword>
<comment type="similarity">
    <text evidence="3">Belongs to the TVP38/TMEM64 family.</text>
</comment>
<comment type="function">
    <text evidence="1">Golgi membrane protein involved in vesicular trafficking and spindle migration.</text>
</comment>
<feature type="region of interest" description="Disordered" evidence="10">
    <location>
        <begin position="1"/>
        <end position="22"/>
    </location>
</feature>
<keyword evidence="8" id="KW-0333">Golgi apparatus</keyword>
<feature type="region of interest" description="Disordered" evidence="10">
    <location>
        <begin position="304"/>
        <end position="388"/>
    </location>
</feature>
<evidence type="ECO:0000256" key="10">
    <source>
        <dbReference type="SAM" id="MobiDB-lite"/>
    </source>
</evidence>
<evidence type="ECO:0000313" key="16">
    <source>
        <dbReference type="Proteomes" id="UP000658997"/>
    </source>
</evidence>
<evidence type="ECO:0000313" key="14">
    <source>
        <dbReference type="EMBL" id="SYW78397.1"/>
    </source>
</evidence>
<evidence type="ECO:0000256" key="11">
    <source>
        <dbReference type="SAM" id="Phobius"/>
    </source>
</evidence>
<dbReference type="EMBL" id="ULHB01000041">
    <property type="protein sequence ID" value="SYW78397.1"/>
    <property type="molecule type" value="Genomic_DNA"/>
</dbReference>
<dbReference type="PANTHER" id="PTHR47549:SF1">
    <property type="entry name" value="GOLGI APPARATUS MEMBRANE PROTEIN TVP38"/>
    <property type="match status" value="1"/>
</dbReference>
<proteinExistence type="inferred from homology"/>
<feature type="compositionally biased region" description="Basic and acidic residues" evidence="10">
    <location>
        <begin position="372"/>
        <end position="382"/>
    </location>
</feature>
<feature type="compositionally biased region" description="Low complexity" evidence="10">
    <location>
        <begin position="306"/>
        <end position="322"/>
    </location>
</feature>